<dbReference type="InterPro" id="IPR020904">
    <property type="entry name" value="Sc_DH/Rdtase_CS"/>
</dbReference>
<dbReference type="PANTHER" id="PTHR43313">
    <property type="entry name" value="SHORT-CHAIN DEHYDROGENASE/REDUCTASE FAMILY 9C"/>
    <property type="match status" value="1"/>
</dbReference>
<proteinExistence type="predicted"/>
<dbReference type="GO" id="GO:0008202">
    <property type="term" value="P:steroid metabolic process"/>
    <property type="evidence" value="ECO:0007669"/>
    <property type="project" value="TreeGrafter"/>
</dbReference>
<keyword evidence="2" id="KW-1185">Reference proteome</keyword>
<protein>
    <submittedName>
        <fullName evidence="3">Uncharacterized protein</fullName>
    </submittedName>
</protein>
<dbReference type="InterPro" id="IPR002347">
    <property type="entry name" value="SDR_fam"/>
</dbReference>
<dbReference type="WBParaSite" id="sdigi.contig1098.g10182.t1">
    <property type="protein sequence ID" value="sdigi.contig1098.g10182.t1"/>
    <property type="gene ID" value="sdigi.contig1098.g10182"/>
</dbReference>
<dbReference type="InterPro" id="IPR036291">
    <property type="entry name" value="NAD(P)-bd_dom_sf"/>
</dbReference>
<accession>A0A915PJM9</accession>
<dbReference type="AlphaFoldDB" id="A0A915PJM9"/>
<dbReference type="Proteomes" id="UP000887581">
    <property type="component" value="Unplaced"/>
</dbReference>
<dbReference type="PANTHER" id="PTHR43313:SF7">
    <property type="entry name" value="17-BETA-HYDROXYSTEROID DEHYDROGENASE TYPE 6"/>
    <property type="match status" value="1"/>
</dbReference>
<dbReference type="PRINTS" id="PR00081">
    <property type="entry name" value="GDHRDH"/>
</dbReference>
<sequence length="301" mass="34166">MFFLVALFLTPLLLYIIYDLLGRKLTIKELDKKAVLITGCGSGFGRGLVKQCLQNGLTVFAGCEFESDVKDLKESYSSISQNRLHAFQMNVTDDDSVQKAKEYVDKILLDKNLVLHALVNNAGVRGNLFHDDFLTLEDYKNVWEVNVLGVIRVTHAFKNLIKKSRGRIVICTSCITLCPLPTNGPYTTSKHALLAYSIVIRHELQPFGVDVIDVMPGSFRTGMQEIERLQNMVDEVWYRASQKLRDEFGNDYNEKAKAFVKEMILKTVAKDTTQVIDAYYEAIVAKRPKLLYRVGWDVVLV</sequence>
<dbReference type="PROSITE" id="PS00061">
    <property type="entry name" value="ADH_SHORT"/>
    <property type="match status" value="1"/>
</dbReference>
<organism evidence="2 3">
    <name type="scientific">Setaria digitata</name>
    <dbReference type="NCBI Taxonomy" id="48799"/>
    <lineage>
        <taxon>Eukaryota</taxon>
        <taxon>Metazoa</taxon>
        <taxon>Ecdysozoa</taxon>
        <taxon>Nematoda</taxon>
        <taxon>Chromadorea</taxon>
        <taxon>Rhabditida</taxon>
        <taxon>Spirurina</taxon>
        <taxon>Spiruromorpha</taxon>
        <taxon>Filarioidea</taxon>
        <taxon>Setariidae</taxon>
        <taxon>Setaria</taxon>
    </lineage>
</organism>
<dbReference type="SUPFAM" id="SSF51735">
    <property type="entry name" value="NAD(P)-binding Rossmann-fold domains"/>
    <property type="match status" value="1"/>
</dbReference>
<dbReference type="GO" id="GO:0016491">
    <property type="term" value="F:oxidoreductase activity"/>
    <property type="evidence" value="ECO:0007669"/>
    <property type="project" value="UniProtKB-KW"/>
</dbReference>
<evidence type="ECO:0000313" key="2">
    <source>
        <dbReference type="Proteomes" id="UP000887581"/>
    </source>
</evidence>
<name>A0A915PJM9_9BILA</name>
<dbReference type="Pfam" id="PF00106">
    <property type="entry name" value="adh_short"/>
    <property type="match status" value="1"/>
</dbReference>
<keyword evidence="1" id="KW-0560">Oxidoreductase</keyword>
<evidence type="ECO:0000256" key="1">
    <source>
        <dbReference type="ARBA" id="ARBA00023002"/>
    </source>
</evidence>
<dbReference type="Gene3D" id="3.40.50.720">
    <property type="entry name" value="NAD(P)-binding Rossmann-like Domain"/>
    <property type="match status" value="1"/>
</dbReference>
<evidence type="ECO:0000313" key="3">
    <source>
        <dbReference type="WBParaSite" id="sdigi.contig1098.g10182.t1"/>
    </source>
</evidence>
<reference evidence="3" key="1">
    <citation type="submission" date="2022-11" db="UniProtKB">
        <authorList>
            <consortium name="WormBaseParasite"/>
        </authorList>
    </citation>
    <scope>IDENTIFICATION</scope>
</reference>